<dbReference type="SUPFAM" id="SSF51658">
    <property type="entry name" value="Xylose isomerase-like"/>
    <property type="match status" value="1"/>
</dbReference>
<dbReference type="InterPro" id="IPR036237">
    <property type="entry name" value="Xyl_isomerase-like_sf"/>
</dbReference>
<dbReference type="InterPro" id="IPR013022">
    <property type="entry name" value="Xyl_isomerase-like_TIM-brl"/>
</dbReference>
<dbReference type="PANTHER" id="PTHR12110">
    <property type="entry name" value="HYDROXYPYRUVATE ISOMERASE"/>
    <property type="match status" value="1"/>
</dbReference>
<dbReference type="InterPro" id="IPR050312">
    <property type="entry name" value="IolE/XylAMocC-like"/>
</dbReference>
<protein>
    <recommendedName>
        <fullName evidence="1">Xylose isomerase-like TIM barrel domain-containing protein</fullName>
    </recommendedName>
</protein>
<dbReference type="Proteomes" id="UP000178606">
    <property type="component" value="Unassembled WGS sequence"/>
</dbReference>
<evidence type="ECO:0000313" key="3">
    <source>
        <dbReference type="Proteomes" id="UP000178606"/>
    </source>
</evidence>
<accession>A0A1F6CDD7</accession>
<gene>
    <name evidence="2" type="ORF">A3F84_09190</name>
</gene>
<name>A0A1F6CDD7_HANXR</name>
<dbReference type="Pfam" id="PF01261">
    <property type="entry name" value="AP_endonuc_2"/>
    <property type="match status" value="1"/>
</dbReference>
<sequence>MSNLLSCNLGSYARYRDTAYAHLQEIGVKHAEIAAPRPQDADAVNEVLSYFGLSAATLMVRGDLKNETVADEFLPGLQAAQKMGVKIVFTSLKAGDLPIETAYARLRRIGDAAAAHGVTVALETHPDLCENAAVALRTVEAVNHPCVRINFDTANVYYYNEGVDGVAELRKIAPHVAAVHLKDTNGGYKTWNFPTLGEGVVDFKEVFRVMNDAGMCGPFTMELEGIQGQTLNLRQQHASVERSVAHLRRIGAIE</sequence>
<proteinExistence type="predicted"/>
<dbReference type="AlphaFoldDB" id="A0A1F6CDD7"/>
<dbReference type="EMBL" id="MFKF01000267">
    <property type="protein sequence ID" value="OGG47218.1"/>
    <property type="molecule type" value="Genomic_DNA"/>
</dbReference>
<evidence type="ECO:0000313" key="2">
    <source>
        <dbReference type="EMBL" id="OGG47218.1"/>
    </source>
</evidence>
<dbReference type="Gene3D" id="3.20.20.150">
    <property type="entry name" value="Divalent-metal-dependent TIM barrel enzymes"/>
    <property type="match status" value="1"/>
</dbReference>
<evidence type="ECO:0000259" key="1">
    <source>
        <dbReference type="Pfam" id="PF01261"/>
    </source>
</evidence>
<comment type="caution">
    <text evidence="2">The sequence shown here is derived from an EMBL/GenBank/DDBJ whole genome shotgun (WGS) entry which is preliminary data.</text>
</comment>
<feature type="domain" description="Xylose isomerase-like TIM barrel" evidence="1">
    <location>
        <begin position="38"/>
        <end position="249"/>
    </location>
</feature>
<reference evidence="2 3" key="1">
    <citation type="journal article" date="2016" name="Nat. Commun.">
        <title>Thousands of microbial genomes shed light on interconnected biogeochemical processes in an aquifer system.</title>
        <authorList>
            <person name="Anantharaman K."/>
            <person name="Brown C.T."/>
            <person name="Hug L.A."/>
            <person name="Sharon I."/>
            <person name="Castelle C.J."/>
            <person name="Probst A.J."/>
            <person name="Thomas B.C."/>
            <person name="Singh A."/>
            <person name="Wilkins M.J."/>
            <person name="Karaoz U."/>
            <person name="Brodie E.L."/>
            <person name="Williams K.H."/>
            <person name="Hubbard S.S."/>
            <person name="Banfield J.F."/>
        </authorList>
    </citation>
    <scope>NUCLEOTIDE SEQUENCE [LARGE SCALE GENOMIC DNA]</scope>
    <source>
        <strain evidence="3">RIFCSPLOWO2_12_FULL_64_10</strain>
    </source>
</reference>
<organism evidence="2 3">
    <name type="scientific">Handelsmanbacteria sp. (strain RIFCSPLOWO2_12_FULL_64_10)</name>
    <dbReference type="NCBI Taxonomy" id="1817868"/>
    <lineage>
        <taxon>Bacteria</taxon>
        <taxon>Candidatus Handelsmaniibacteriota</taxon>
    </lineage>
</organism>